<organism evidence="2 3">
    <name type="scientific">Paenibacillus antri</name>
    <dbReference type="NCBI Taxonomy" id="2582848"/>
    <lineage>
        <taxon>Bacteria</taxon>
        <taxon>Bacillati</taxon>
        <taxon>Bacillota</taxon>
        <taxon>Bacilli</taxon>
        <taxon>Bacillales</taxon>
        <taxon>Paenibacillaceae</taxon>
        <taxon>Paenibacillus</taxon>
    </lineage>
</organism>
<dbReference type="AlphaFoldDB" id="A0A5R9GA61"/>
<comment type="caution">
    <text evidence="2">The sequence shown here is derived from an EMBL/GenBank/DDBJ whole genome shotgun (WGS) entry which is preliminary data.</text>
</comment>
<gene>
    <name evidence="2" type="ORF">FE782_31445</name>
</gene>
<reference evidence="2 3" key="1">
    <citation type="submission" date="2019-05" db="EMBL/GenBank/DDBJ databases">
        <authorList>
            <person name="Narsing Rao M.P."/>
            <person name="Li W.J."/>
        </authorList>
    </citation>
    <scope>NUCLEOTIDE SEQUENCE [LARGE SCALE GENOMIC DNA]</scope>
    <source>
        <strain evidence="2 3">SYSU_K30003</strain>
    </source>
</reference>
<dbReference type="RefSeq" id="WP_138198297.1">
    <property type="nucleotide sequence ID" value="NZ_VCIW01000041.1"/>
</dbReference>
<dbReference type="Pfam" id="PF13401">
    <property type="entry name" value="AAA_22"/>
    <property type="match status" value="1"/>
</dbReference>
<sequence length="90" mass="10426">MKNKNYFLFISATSGTGKTKFIFDYMKNHKDRFMLRITATPVWTLRIILQDILAAAGIPVFGRMSQSTLLERIKYLFASREKSLIIFDDA</sequence>
<keyword evidence="3" id="KW-1185">Reference proteome</keyword>
<dbReference type="InterPro" id="IPR049945">
    <property type="entry name" value="AAA_22"/>
</dbReference>
<name>A0A5R9GA61_9BACL</name>
<dbReference type="Proteomes" id="UP000309676">
    <property type="component" value="Unassembled WGS sequence"/>
</dbReference>
<accession>A0A5R9GA61</accession>
<evidence type="ECO:0000313" key="2">
    <source>
        <dbReference type="EMBL" id="TLS48305.1"/>
    </source>
</evidence>
<evidence type="ECO:0000313" key="3">
    <source>
        <dbReference type="Proteomes" id="UP000309676"/>
    </source>
</evidence>
<dbReference type="EMBL" id="VCIW01000041">
    <property type="protein sequence ID" value="TLS48305.1"/>
    <property type="molecule type" value="Genomic_DNA"/>
</dbReference>
<dbReference type="Gene3D" id="3.40.50.300">
    <property type="entry name" value="P-loop containing nucleotide triphosphate hydrolases"/>
    <property type="match status" value="1"/>
</dbReference>
<feature type="domain" description="ORC1/DEAH AAA+ ATPase" evidence="1">
    <location>
        <begin position="5"/>
        <end position="90"/>
    </location>
</feature>
<protein>
    <recommendedName>
        <fullName evidence="1">ORC1/DEAH AAA+ ATPase domain-containing protein</fullName>
    </recommendedName>
</protein>
<evidence type="ECO:0000259" key="1">
    <source>
        <dbReference type="Pfam" id="PF13401"/>
    </source>
</evidence>
<dbReference type="InterPro" id="IPR027417">
    <property type="entry name" value="P-loop_NTPase"/>
</dbReference>
<dbReference type="GO" id="GO:0016887">
    <property type="term" value="F:ATP hydrolysis activity"/>
    <property type="evidence" value="ECO:0007669"/>
    <property type="project" value="InterPro"/>
</dbReference>
<dbReference type="SUPFAM" id="SSF52540">
    <property type="entry name" value="P-loop containing nucleoside triphosphate hydrolases"/>
    <property type="match status" value="1"/>
</dbReference>
<proteinExistence type="predicted"/>